<feature type="compositionally biased region" description="Polar residues" evidence="1">
    <location>
        <begin position="645"/>
        <end position="677"/>
    </location>
</feature>
<sequence length="884" mass="103738">MTNQRDFNMEIEIHEDKNQKKQEFSSFSDPTPESDKYSSDDSDDEIVAEKPQSQNIVENKRSSEEQRKVVSDNRSSNSESALVNKELTEFGEIEEVTINNSVQERSSHTPTFTEEQIETMLEMRILSYFKNKILREREDQHKKSIMQLFRQFPELMTINNPIEMFASALCVCERQGIKPLNVSFVRVFFGIPRGRIPRAKKAIALGRVVGHSGRPYLLNASEEDYVVQRLKILSLIGWAPTIDETIEIANEIIRSWFRIDPKMQRPLIVSKNWVRKFAMRNKLKITKSTPIEYKRIMVNEDIVKDFFITLKGLCEEKEYNPKLIFNMDETSLQLSKSSTYSVISPESKKKSYRAKLPTKRHMSAVCTISAYDCVVIPSHSSHILQPLDVGIFKYFKDELRRKQRKKKKKNFFLLVDHCLNYATSTMHCVDAFEDAGIYPLKLLKINNDVPIFPAEVKEFSFSNFNYGSRIKMSGQVITSSEFIEHMINQDKRKKEAQKKSSKKHKPPSHLFKQLFLNMNNTFYHKEFNFDDNNIIYITKSSSIEQKPRERKSSISSSFTLQPRFSKQSINSNSQRHKLYGTESPIEPTIQNPTKKSNEKEFITPLSPGRTSITTEKNYIRTDQQQFLTPKRTQDHINRINEINRRLSNGSKTRFPSGNRLQSQTQNRTPFRSIQNKNSSKRLGRPINLSDFEESPSKIFRKNSHPPLGDQDGRDNVRTEYFQPINPDFNDLVLVQEQRFTRDTSKENKRLRTNKEKDSSYRRERSQGRERSNRRYRERSNNHSRNSSRVSNRNNSRGRNYHKGSNRSNNKGSGSTYNRGYDRSSGRREIPYRPYNRPDSPYHERSHKQTYQRQTPKQNRLRKISNRTQKTLQQLIQNENDLENY</sequence>
<reference evidence="3" key="1">
    <citation type="submission" date="2022-08" db="EMBL/GenBank/DDBJ databases">
        <title>Novel sulfate-reducing endosymbionts in the free-living metamonad Anaeramoeba.</title>
        <authorList>
            <person name="Jerlstrom-Hultqvist J."/>
            <person name="Cepicka I."/>
            <person name="Gallot-Lavallee L."/>
            <person name="Salas-Leiva D."/>
            <person name="Curtis B.A."/>
            <person name="Zahonova K."/>
            <person name="Pipaliya S."/>
            <person name="Dacks J."/>
            <person name="Roger A.J."/>
        </authorList>
    </citation>
    <scope>NUCLEOTIDE SEQUENCE</scope>
    <source>
        <strain evidence="3">Schooner1</strain>
    </source>
</reference>
<accession>A0ABQ8YZ64</accession>
<feature type="region of interest" description="Disordered" evidence="1">
    <location>
        <begin position="1"/>
        <end position="83"/>
    </location>
</feature>
<evidence type="ECO:0000259" key="2">
    <source>
        <dbReference type="Pfam" id="PF03184"/>
    </source>
</evidence>
<evidence type="ECO:0000313" key="4">
    <source>
        <dbReference type="Proteomes" id="UP001150062"/>
    </source>
</evidence>
<feature type="region of interest" description="Disordered" evidence="1">
    <location>
        <begin position="644"/>
        <end position="715"/>
    </location>
</feature>
<feature type="compositionally biased region" description="Polar residues" evidence="1">
    <location>
        <begin position="72"/>
        <end position="81"/>
    </location>
</feature>
<feature type="compositionally biased region" description="Basic and acidic residues" evidence="1">
    <location>
        <begin position="819"/>
        <end position="830"/>
    </location>
</feature>
<feature type="compositionally biased region" description="Low complexity" evidence="1">
    <location>
        <begin position="782"/>
        <end position="797"/>
    </location>
</feature>
<comment type="caution">
    <text evidence="3">The sequence shown here is derived from an EMBL/GenBank/DDBJ whole genome shotgun (WGS) entry which is preliminary data.</text>
</comment>
<dbReference type="Pfam" id="PF03184">
    <property type="entry name" value="DDE_1"/>
    <property type="match status" value="1"/>
</dbReference>
<keyword evidence="4" id="KW-1185">Reference proteome</keyword>
<feature type="compositionally biased region" description="Basic and acidic residues" evidence="1">
    <location>
        <begin position="58"/>
        <end position="71"/>
    </location>
</feature>
<feature type="region of interest" description="Disordered" evidence="1">
    <location>
        <begin position="583"/>
        <end position="611"/>
    </location>
</feature>
<feature type="domain" description="DDE-1" evidence="2">
    <location>
        <begin position="371"/>
        <end position="407"/>
    </location>
</feature>
<dbReference type="EMBL" id="JAOAOG010000090">
    <property type="protein sequence ID" value="KAJ6249936.1"/>
    <property type="molecule type" value="Genomic_DNA"/>
</dbReference>
<dbReference type="InterPro" id="IPR004875">
    <property type="entry name" value="DDE_SF_endonuclease_dom"/>
</dbReference>
<feature type="region of interest" description="Disordered" evidence="1">
    <location>
        <begin position="739"/>
        <end position="859"/>
    </location>
</feature>
<protein>
    <submittedName>
        <fullName evidence="3">Protein derived from transposon</fullName>
    </submittedName>
</protein>
<feature type="compositionally biased region" description="Basic and acidic residues" evidence="1">
    <location>
        <begin position="7"/>
        <end position="23"/>
    </location>
</feature>
<feature type="compositionally biased region" description="Low complexity" evidence="1">
    <location>
        <begin position="805"/>
        <end position="814"/>
    </location>
</feature>
<proteinExistence type="predicted"/>
<name>A0ABQ8YZ64_9EUKA</name>
<evidence type="ECO:0000313" key="3">
    <source>
        <dbReference type="EMBL" id="KAJ6249936.1"/>
    </source>
</evidence>
<dbReference type="Proteomes" id="UP001150062">
    <property type="component" value="Unassembled WGS sequence"/>
</dbReference>
<evidence type="ECO:0000256" key="1">
    <source>
        <dbReference type="SAM" id="MobiDB-lite"/>
    </source>
</evidence>
<feature type="compositionally biased region" description="Basic and acidic residues" evidence="1">
    <location>
        <begin position="739"/>
        <end position="780"/>
    </location>
</feature>
<organism evidence="3 4">
    <name type="scientific">Anaeramoeba flamelloides</name>
    <dbReference type="NCBI Taxonomy" id="1746091"/>
    <lineage>
        <taxon>Eukaryota</taxon>
        <taxon>Metamonada</taxon>
        <taxon>Anaeramoebidae</taxon>
        <taxon>Anaeramoeba</taxon>
    </lineage>
</organism>
<gene>
    <name evidence="3" type="ORF">M0813_16621</name>
</gene>